<reference evidence="2 3" key="1">
    <citation type="journal article" date="2013" name="PLoS Genet.">
        <title>Genomic mechanisms accounting for the adaptation to parasitism in nematode-trapping fungi.</title>
        <authorList>
            <person name="Meerupati T."/>
            <person name="Andersson K.M."/>
            <person name="Friman E."/>
            <person name="Kumar D."/>
            <person name="Tunlid A."/>
            <person name="Ahren D."/>
        </authorList>
    </citation>
    <scope>NUCLEOTIDE SEQUENCE [LARGE SCALE GENOMIC DNA]</scope>
    <source>
        <strain evidence="2 3">CBS 200.50</strain>
    </source>
</reference>
<feature type="transmembrane region" description="Helical" evidence="1">
    <location>
        <begin position="254"/>
        <end position="276"/>
    </location>
</feature>
<evidence type="ECO:0000313" key="3">
    <source>
        <dbReference type="Proteomes" id="UP000015100"/>
    </source>
</evidence>
<feature type="transmembrane region" description="Helical" evidence="1">
    <location>
        <begin position="163"/>
        <end position="185"/>
    </location>
</feature>
<keyword evidence="3" id="KW-1185">Reference proteome</keyword>
<evidence type="ECO:0000256" key="1">
    <source>
        <dbReference type="SAM" id="Phobius"/>
    </source>
</evidence>
<proteinExistence type="predicted"/>
<dbReference type="Proteomes" id="UP000015100">
    <property type="component" value="Unassembled WGS sequence"/>
</dbReference>
<evidence type="ECO:0000313" key="2">
    <source>
        <dbReference type="EMBL" id="EPS37550.1"/>
    </source>
</evidence>
<gene>
    <name evidence="2" type="ORF">H072_8805</name>
</gene>
<dbReference type="OrthoDB" id="5342507at2759"/>
<dbReference type="HOGENOM" id="CLU_930725_0_0_1"/>
<name>S8A3F9_DACHA</name>
<keyword evidence="1" id="KW-1133">Transmembrane helix</keyword>
<reference evidence="3" key="2">
    <citation type="submission" date="2013-04" db="EMBL/GenBank/DDBJ databases">
        <title>Genomic mechanisms accounting for the adaptation to parasitism in nematode-trapping fungi.</title>
        <authorList>
            <person name="Ahren D.G."/>
        </authorList>
    </citation>
    <scope>NUCLEOTIDE SEQUENCE [LARGE SCALE GENOMIC DNA]</scope>
    <source>
        <strain evidence="3">CBS 200.50</strain>
    </source>
</reference>
<evidence type="ECO:0008006" key="4">
    <source>
        <dbReference type="Google" id="ProtNLM"/>
    </source>
</evidence>
<organism evidence="2 3">
    <name type="scientific">Dactylellina haptotyla (strain CBS 200.50)</name>
    <name type="common">Nematode-trapping fungus</name>
    <name type="synonym">Monacrosporium haptotylum</name>
    <dbReference type="NCBI Taxonomy" id="1284197"/>
    <lineage>
        <taxon>Eukaryota</taxon>
        <taxon>Fungi</taxon>
        <taxon>Dikarya</taxon>
        <taxon>Ascomycota</taxon>
        <taxon>Pezizomycotina</taxon>
        <taxon>Orbiliomycetes</taxon>
        <taxon>Orbiliales</taxon>
        <taxon>Orbiliaceae</taxon>
        <taxon>Dactylellina</taxon>
    </lineage>
</organism>
<dbReference type="AlphaFoldDB" id="S8A3F9"/>
<feature type="transmembrane region" description="Helical" evidence="1">
    <location>
        <begin position="192"/>
        <end position="211"/>
    </location>
</feature>
<sequence>MALTLVGIFAWIRTEIGNYNNGIANGFTPNGFNGGMSDGYSIMHHTRIGTNRDRIHDRIQDRIHNRIGHNFNDRFRNYPSNPGNMPTPYYNPYRGHDNYLNGGMNCINGICNGINGGNYVRGGANCINGNCDINGNYNYGNYNNFFNNLGNIYSILGTRSVDIALGVSVAAVLFTVFSIVTIFCLKGKLQIITAFTDIAICIAYVVAAIFYRNNFNADCKSTPLAVKLWRTRHKFQRYFNLDDLDFRACTVVRVGGILIIVMILLFFVSMIISVLITRSGKAAKKEVEIVHTHVPTRDV</sequence>
<comment type="caution">
    <text evidence="2">The sequence shown here is derived from an EMBL/GenBank/DDBJ whole genome shotgun (WGS) entry which is preliminary data.</text>
</comment>
<dbReference type="EMBL" id="AQGS01000635">
    <property type="protein sequence ID" value="EPS37550.1"/>
    <property type="molecule type" value="Genomic_DNA"/>
</dbReference>
<protein>
    <recommendedName>
        <fullName evidence="4">MARVEL domain-containing protein</fullName>
    </recommendedName>
</protein>
<keyword evidence="1" id="KW-0472">Membrane</keyword>
<accession>S8A3F9</accession>
<keyword evidence="1" id="KW-0812">Transmembrane</keyword>